<evidence type="ECO:0000313" key="1">
    <source>
        <dbReference type="EMBL" id="KAL3888956.1"/>
    </source>
</evidence>
<organism evidence="1 2">
    <name type="scientific">Sinanodonta woodiana</name>
    <name type="common">Chinese pond mussel</name>
    <name type="synonym">Anodonta woodiana</name>
    <dbReference type="NCBI Taxonomy" id="1069815"/>
    <lineage>
        <taxon>Eukaryota</taxon>
        <taxon>Metazoa</taxon>
        <taxon>Spiralia</taxon>
        <taxon>Lophotrochozoa</taxon>
        <taxon>Mollusca</taxon>
        <taxon>Bivalvia</taxon>
        <taxon>Autobranchia</taxon>
        <taxon>Heteroconchia</taxon>
        <taxon>Palaeoheterodonta</taxon>
        <taxon>Unionida</taxon>
        <taxon>Unionoidea</taxon>
        <taxon>Unionidae</taxon>
        <taxon>Unioninae</taxon>
        <taxon>Sinanodonta</taxon>
    </lineage>
</organism>
<dbReference type="Proteomes" id="UP001634394">
    <property type="component" value="Unassembled WGS sequence"/>
</dbReference>
<evidence type="ECO:0000313" key="2">
    <source>
        <dbReference type="Proteomes" id="UP001634394"/>
    </source>
</evidence>
<keyword evidence="2" id="KW-1185">Reference proteome</keyword>
<sequence>KMYRLYVSKCFEDRSKPVSVSIYRRIFDREFNLAFHHPVKDQCDLCTKYKNSSDAEKLEMNEIYDNHIRNKEKSRENKSKDKEQAAQSQGEFISACFDLQEVLTTPKSFESACYYKRRLNTFSLTLYNLGNSDGYSFIWNESVSGR</sequence>
<accession>A0ABD3XTH4</accession>
<dbReference type="PANTHER" id="PTHR10773:SF19">
    <property type="match status" value="1"/>
</dbReference>
<feature type="non-terminal residue" evidence="1">
    <location>
        <position position="1"/>
    </location>
</feature>
<gene>
    <name evidence="1" type="ORF">ACJMK2_001315</name>
</gene>
<name>A0ABD3XTH4_SINWO</name>
<feature type="non-terminal residue" evidence="1">
    <location>
        <position position="146"/>
    </location>
</feature>
<reference evidence="1 2" key="1">
    <citation type="submission" date="2024-11" db="EMBL/GenBank/DDBJ databases">
        <title>Chromosome-level genome assembly of the freshwater bivalve Anodonta woodiana.</title>
        <authorList>
            <person name="Chen X."/>
        </authorList>
    </citation>
    <scope>NUCLEOTIDE SEQUENCE [LARGE SCALE GENOMIC DNA]</scope>
    <source>
        <strain evidence="1">MN2024</strain>
        <tissue evidence="1">Gills</tissue>
    </source>
</reference>
<protein>
    <submittedName>
        <fullName evidence="1">Uncharacterized protein</fullName>
    </submittedName>
</protein>
<proteinExistence type="predicted"/>
<dbReference type="EMBL" id="JBJQND010000001">
    <property type="protein sequence ID" value="KAL3888956.1"/>
    <property type="molecule type" value="Genomic_DNA"/>
</dbReference>
<comment type="caution">
    <text evidence="1">The sequence shown here is derived from an EMBL/GenBank/DDBJ whole genome shotgun (WGS) entry which is preliminary data.</text>
</comment>
<dbReference type="PANTHER" id="PTHR10773">
    <property type="entry name" value="DNA-DIRECTED RNA POLYMERASES I, II, AND III SUBUNIT RPABC2"/>
    <property type="match status" value="1"/>
</dbReference>
<dbReference type="AlphaFoldDB" id="A0ABD3XTH4"/>